<feature type="region of interest" description="Disordered" evidence="7">
    <location>
        <begin position="416"/>
        <end position="451"/>
    </location>
</feature>
<dbReference type="PROSITE" id="PS50850">
    <property type="entry name" value="MFS"/>
    <property type="match status" value="1"/>
</dbReference>
<keyword evidence="3" id="KW-1003">Cell membrane</keyword>
<gene>
    <name evidence="10" type="ORF">SAMN04489844_2086</name>
</gene>
<comment type="subcellular location">
    <subcellularLocation>
        <location evidence="1">Cell membrane</location>
        <topology evidence="1">Multi-pass membrane protein</topology>
    </subcellularLocation>
</comment>
<protein>
    <submittedName>
        <fullName evidence="10">Major Facilitator Superfamily protein</fullName>
    </submittedName>
</protein>
<dbReference type="OrthoDB" id="3865324at2"/>
<feature type="transmembrane region" description="Helical" evidence="8">
    <location>
        <begin position="172"/>
        <end position="192"/>
    </location>
</feature>
<reference evidence="11" key="1">
    <citation type="submission" date="2016-10" db="EMBL/GenBank/DDBJ databases">
        <authorList>
            <person name="Varghese N."/>
            <person name="Submissions S."/>
        </authorList>
    </citation>
    <scope>NUCLEOTIDE SEQUENCE [LARGE SCALE GENOMIC DNA]</scope>
    <source>
        <strain evidence="11">DSM 22017</strain>
    </source>
</reference>
<dbReference type="EMBL" id="FNRT01000002">
    <property type="protein sequence ID" value="SEC32620.1"/>
    <property type="molecule type" value="Genomic_DNA"/>
</dbReference>
<dbReference type="InterPro" id="IPR020846">
    <property type="entry name" value="MFS_dom"/>
</dbReference>
<keyword evidence="2" id="KW-0813">Transport</keyword>
<keyword evidence="11" id="KW-1185">Reference proteome</keyword>
<dbReference type="Pfam" id="PF07690">
    <property type="entry name" value="MFS_1"/>
    <property type="match status" value="1"/>
</dbReference>
<feature type="transmembrane region" description="Helical" evidence="8">
    <location>
        <begin position="142"/>
        <end position="166"/>
    </location>
</feature>
<sequence length="451" mass="48416">MFAALIRYATPPSLLARRLSTQSLLFASGEGTFLAGSAVFFTMVVGLSLAEVGIGLTVAAVASFIVAVPSGKLVDHFGPKRMWSLSAIVQGLLFLAWPFIDSFPEYIALAVVMEVAGTLGGAAHGAYVIDVLPPSERVESRAYMYSALNVGFSLGAFLGAGAIAFGTDVLRWAPVLTAILYVANSAAILRLPDATHDVRGDEPRAKPEGIPAIRNRSWIAATFFIGIMWTNQVLLHTVIPVWLVTETDAPKVLVAVLFAAHTVMCIVLPRLASRGIHDVDTALRAVRLSTVFFVLTCLITLATHETVGWVTIVMFFLGHVVLTWAELFLSASGWTFEAELMDPRRRGDYQGVSELGSTLGRFWAPAVYGFLAMHWGAYGWLTIAAIVTSGAVGLHYAAHAGRRFLERNVPADVLADARADKPDPEEVVAAGPPSMLEPEPALPESTGDLTR</sequence>
<feature type="transmembrane region" description="Helical" evidence="8">
    <location>
        <begin position="252"/>
        <end position="273"/>
    </location>
</feature>
<name>A0A1H4RL50_9ACTN</name>
<dbReference type="GO" id="GO:0005886">
    <property type="term" value="C:plasma membrane"/>
    <property type="evidence" value="ECO:0007669"/>
    <property type="project" value="UniProtKB-SubCell"/>
</dbReference>
<dbReference type="PANTHER" id="PTHR23517">
    <property type="entry name" value="RESISTANCE PROTEIN MDTM, PUTATIVE-RELATED-RELATED"/>
    <property type="match status" value="1"/>
</dbReference>
<keyword evidence="4 8" id="KW-0812">Transmembrane</keyword>
<dbReference type="Proteomes" id="UP000198742">
    <property type="component" value="Unassembled WGS sequence"/>
</dbReference>
<evidence type="ECO:0000256" key="1">
    <source>
        <dbReference type="ARBA" id="ARBA00004651"/>
    </source>
</evidence>
<evidence type="ECO:0000313" key="11">
    <source>
        <dbReference type="Proteomes" id="UP000198742"/>
    </source>
</evidence>
<evidence type="ECO:0000256" key="5">
    <source>
        <dbReference type="ARBA" id="ARBA00022989"/>
    </source>
</evidence>
<dbReference type="Gene3D" id="1.20.1250.20">
    <property type="entry name" value="MFS general substrate transporter like domains"/>
    <property type="match status" value="1"/>
</dbReference>
<organism evidence="10 11">
    <name type="scientific">Nocardioides exalbidus</name>
    <dbReference type="NCBI Taxonomy" id="402596"/>
    <lineage>
        <taxon>Bacteria</taxon>
        <taxon>Bacillati</taxon>
        <taxon>Actinomycetota</taxon>
        <taxon>Actinomycetes</taxon>
        <taxon>Propionibacteriales</taxon>
        <taxon>Nocardioidaceae</taxon>
        <taxon>Nocardioides</taxon>
    </lineage>
</organism>
<feature type="transmembrane region" description="Helical" evidence="8">
    <location>
        <begin position="82"/>
        <end position="100"/>
    </location>
</feature>
<dbReference type="InterPro" id="IPR036259">
    <property type="entry name" value="MFS_trans_sf"/>
</dbReference>
<dbReference type="GO" id="GO:0022857">
    <property type="term" value="F:transmembrane transporter activity"/>
    <property type="evidence" value="ECO:0007669"/>
    <property type="project" value="InterPro"/>
</dbReference>
<dbReference type="InterPro" id="IPR011701">
    <property type="entry name" value="MFS"/>
</dbReference>
<evidence type="ECO:0000256" key="2">
    <source>
        <dbReference type="ARBA" id="ARBA00022448"/>
    </source>
</evidence>
<feature type="transmembrane region" description="Helical" evidence="8">
    <location>
        <begin position="377"/>
        <end position="398"/>
    </location>
</feature>
<feature type="transmembrane region" description="Helical" evidence="8">
    <location>
        <begin position="213"/>
        <end position="232"/>
    </location>
</feature>
<keyword evidence="5 8" id="KW-1133">Transmembrane helix</keyword>
<feature type="domain" description="Major facilitator superfamily (MFS) profile" evidence="9">
    <location>
        <begin position="15"/>
        <end position="402"/>
    </location>
</feature>
<dbReference type="RefSeq" id="WP_090969042.1">
    <property type="nucleotide sequence ID" value="NZ_FNRT01000002.1"/>
</dbReference>
<evidence type="ECO:0000256" key="8">
    <source>
        <dbReference type="SAM" id="Phobius"/>
    </source>
</evidence>
<accession>A0A1H4RL50</accession>
<proteinExistence type="predicted"/>
<feature type="transmembrane region" description="Helical" evidence="8">
    <location>
        <begin position="285"/>
        <end position="303"/>
    </location>
</feature>
<evidence type="ECO:0000256" key="7">
    <source>
        <dbReference type="SAM" id="MobiDB-lite"/>
    </source>
</evidence>
<evidence type="ECO:0000256" key="4">
    <source>
        <dbReference type="ARBA" id="ARBA00022692"/>
    </source>
</evidence>
<dbReference type="InterPro" id="IPR050171">
    <property type="entry name" value="MFS_Transporters"/>
</dbReference>
<evidence type="ECO:0000259" key="9">
    <source>
        <dbReference type="PROSITE" id="PS50850"/>
    </source>
</evidence>
<evidence type="ECO:0000256" key="6">
    <source>
        <dbReference type="ARBA" id="ARBA00023136"/>
    </source>
</evidence>
<keyword evidence="6 8" id="KW-0472">Membrane</keyword>
<feature type="transmembrane region" description="Helical" evidence="8">
    <location>
        <begin position="52"/>
        <end position="70"/>
    </location>
</feature>
<dbReference type="PANTHER" id="PTHR23517:SF2">
    <property type="entry name" value="MULTIDRUG RESISTANCE PROTEIN MDTH"/>
    <property type="match status" value="1"/>
</dbReference>
<feature type="transmembrane region" description="Helical" evidence="8">
    <location>
        <begin position="24"/>
        <end position="46"/>
    </location>
</feature>
<feature type="transmembrane region" description="Helical" evidence="8">
    <location>
        <begin position="106"/>
        <end position="130"/>
    </location>
</feature>
<dbReference type="STRING" id="402596.SAMN04489844_2086"/>
<dbReference type="SUPFAM" id="SSF103473">
    <property type="entry name" value="MFS general substrate transporter"/>
    <property type="match status" value="1"/>
</dbReference>
<dbReference type="AlphaFoldDB" id="A0A1H4RL50"/>
<evidence type="ECO:0000256" key="3">
    <source>
        <dbReference type="ARBA" id="ARBA00022475"/>
    </source>
</evidence>
<evidence type="ECO:0000313" key="10">
    <source>
        <dbReference type="EMBL" id="SEC32620.1"/>
    </source>
</evidence>